<reference evidence="4 5" key="1">
    <citation type="journal article" date="2021" name="Plant Biotechnol. J.">
        <title>Multi-omics assisted identification of the key and species-specific regulatory components of drought-tolerant mechanisms in Gossypium stocksii.</title>
        <authorList>
            <person name="Yu D."/>
            <person name="Ke L."/>
            <person name="Zhang D."/>
            <person name="Wu Y."/>
            <person name="Sun Y."/>
            <person name="Mei J."/>
            <person name="Sun J."/>
            <person name="Sun Y."/>
        </authorList>
    </citation>
    <scope>NUCLEOTIDE SEQUENCE [LARGE SCALE GENOMIC DNA]</scope>
    <source>
        <strain evidence="5">cv. E1</strain>
        <tissue evidence="4">Leaf</tissue>
    </source>
</reference>
<evidence type="ECO:0000256" key="3">
    <source>
        <dbReference type="SAM" id="Phobius"/>
    </source>
</evidence>
<name>A0A9D3UKN9_9ROSI</name>
<dbReference type="EMBL" id="JAIQCV010000011">
    <property type="protein sequence ID" value="KAH1047007.1"/>
    <property type="molecule type" value="Genomic_DNA"/>
</dbReference>
<dbReference type="NCBIfam" id="TIGR00756">
    <property type="entry name" value="PPR"/>
    <property type="match status" value="2"/>
</dbReference>
<sequence length="127" mass="14694">MDKARKVFQLMIKKGCAPDIFSYNTMINGYYKAKRIDEAMKLFREISQKGPITDIATYNTLMQDWYLHLYLSSLGWLFPGIGFVLQVVLYRSVNGMLCSILLLWHSFKPSLDDDRVFLGGSTFDKFS</sequence>
<dbReference type="Pfam" id="PF01535">
    <property type="entry name" value="PPR"/>
    <property type="match status" value="1"/>
</dbReference>
<protein>
    <recommendedName>
        <fullName evidence="6">Pentatricopeptide repeat-containing protein</fullName>
    </recommendedName>
</protein>
<dbReference type="Pfam" id="PF13041">
    <property type="entry name" value="PPR_2"/>
    <property type="match status" value="1"/>
</dbReference>
<keyword evidence="1" id="KW-0677">Repeat</keyword>
<feature type="repeat" description="PPR" evidence="2">
    <location>
        <begin position="19"/>
        <end position="53"/>
    </location>
</feature>
<comment type="caution">
    <text evidence="4">The sequence shown here is derived from an EMBL/GenBank/DDBJ whole genome shotgun (WGS) entry which is preliminary data.</text>
</comment>
<dbReference type="SUPFAM" id="SSF81901">
    <property type="entry name" value="HCP-like"/>
    <property type="match status" value="1"/>
</dbReference>
<evidence type="ECO:0000313" key="5">
    <source>
        <dbReference type="Proteomes" id="UP000828251"/>
    </source>
</evidence>
<dbReference type="AlphaFoldDB" id="A0A9D3UKN9"/>
<dbReference type="InterPro" id="IPR011990">
    <property type="entry name" value="TPR-like_helical_dom_sf"/>
</dbReference>
<organism evidence="4 5">
    <name type="scientific">Gossypium stocksii</name>
    <dbReference type="NCBI Taxonomy" id="47602"/>
    <lineage>
        <taxon>Eukaryota</taxon>
        <taxon>Viridiplantae</taxon>
        <taxon>Streptophyta</taxon>
        <taxon>Embryophyta</taxon>
        <taxon>Tracheophyta</taxon>
        <taxon>Spermatophyta</taxon>
        <taxon>Magnoliopsida</taxon>
        <taxon>eudicotyledons</taxon>
        <taxon>Gunneridae</taxon>
        <taxon>Pentapetalae</taxon>
        <taxon>rosids</taxon>
        <taxon>malvids</taxon>
        <taxon>Malvales</taxon>
        <taxon>Malvaceae</taxon>
        <taxon>Malvoideae</taxon>
        <taxon>Gossypium</taxon>
    </lineage>
</organism>
<gene>
    <name evidence="4" type="ORF">J1N35_037791</name>
</gene>
<evidence type="ECO:0000256" key="2">
    <source>
        <dbReference type="PROSITE-ProRule" id="PRU00708"/>
    </source>
</evidence>
<dbReference type="OrthoDB" id="185373at2759"/>
<dbReference type="PANTHER" id="PTHR45613">
    <property type="entry name" value="PENTATRICOPEPTIDE REPEAT-CONTAINING PROTEIN"/>
    <property type="match status" value="1"/>
</dbReference>
<accession>A0A9D3UKN9</accession>
<proteinExistence type="predicted"/>
<keyword evidence="3" id="KW-0812">Transmembrane</keyword>
<keyword evidence="5" id="KW-1185">Reference proteome</keyword>
<evidence type="ECO:0000256" key="1">
    <source>
        <dbReference type="ARBA" id="ARBA00022737"/>
    </source>
</evidence>
<evidence type="ECO:0008006" key="6">
    <source>
        <dbReference type="Google" id="ProtNLM"/>
    </source>
</evidence>
<evidence type="ECO:0000313" key="4">
    <source>
        <dbReference type="EMBL" id="KAH1047007.1"/>
    </source>
</evidence>
<dbReference type="InterPro" id="IPR002885">
    <property type="entry name" value="PPR_rpt"/>
</dbReference>
<dbReference type="PROSITE" id="PS51375">
    <property type="entry name" value="PPR"/>
    <property type="match status" value="1"/>
</dbReference>
<dbReference type="PANTHER" id="PTHR45613:SF207">
    <property type="entry name" value="OS08G0300700 PROTEIN"/>
    <property type="match status" value="1"/>
</dbReference>
<dbReference type="Proteomes" id="UP000828251">
    <property type="component" value="Unassembled WGS sequence"/>
</dbReference>
<feature type="transmembrane region" description="Helical" evidence="3">
    <location>
        <begin position="67"/>
        <end position="90"/>
    </location>
</feature>
<keyword evidence="3" id="KW-1133">Transmembrane helix</keyword>
<keyword evidence="3" id="KW-0472">Membrane</keyword>
<dbReference type="Gene3D" id="1.25.40.10">
    <property type="entry name" value="Tetratricopeptide repeat domain"/>
    <property type="match status" value="1"/>
</dbReference>